<proteinExistence type="predicted"/>
<gene>
    <name evidence="3" type="ORF">IMF26_10290</name>
</gene>
<organism evidence="3">
    <name type="scientific">Candidatus Fermentithermobacillus carboniphilus</name>
    <dbReference type="NCBI Taxonomy" id="3085328"/>
    <lineage>
        <taxon>Bacteria</taxon>
        <taxon>Bacillati</taxon>
        <taxon>Bacillota</taxon>
        <taxon>Candidatus Fermentithermobacillia</taxon>
        <taxon>Candidatus Fermentithermobacillales</taxon>
        <taxon>Candidatus Fermentithermobacillaceae</taxon>
        <taxon>Candidatus Fermentithermobacillus</taxon>
    </lineage>
</organism>
<dbReference type="AlphaFoldDB" id="A0AAT9LBF3"/>
<accession>A0AAT9LBF3</accession>
<dbReference type="InterPro" id="IPR009003">
    <property type="entry name" value="Peptidase_S1_PA"/>
</dbReference>
<keyword evidence="1" id="KW-1133">Transmembrane helix</keyword>
<evidence type="ECO:0000313" key="3">
    <source>
        <dbReference type="EMBL" id="QUL98389.1"/>
    </source>
</evidence>
<feature type="transmembrane region" description="Helical" evidence="1">
    <location>
        <begin position="30"/>
        <end position="55"/>
    </location>
</feature>
<evidence type="ECO:0000259" key="2">
    <source>
        <dbReference type="Pfam" id="PF13400"/>
    </source>
</evidence>
<dbReference type="SUPFAM" id="SSF50494">
    <property type="entry name" value="Trypsin-like serine proteases"/>
    <property type="match status" value="1"/>
</dbReference>
<dbReference type="EMBL" id="CP062796">
    <property type="protein sequence ID" value="QUL98389.1"/>
    <property type="molecule type" value="Genomic_DNA"/>
</dbReference>
<reference evidence="3" key="2">
    <citation type="journal article" date="2023" name="Biology">
        <title>Prokaryotic Life Associated with Coal-Fire Gas Vents Revealed by Metagenomics.</title>
        <authorList>
            <person name="Kadnikov V.V."/>
            <person name="Mardanov A.V."/>
            <person name="Beletsky A.V."/>
            <person name="Karnachuk O.V."/>
            <person name="Ravin N.V."/>
        </authorList>
    </citation>
    <scope>NUCLEOTIDE SEQUENCE</scope>
    <source>
        <strain evidence="3">Bu02</strain>
    </source>
</reference>
<sequence length="171" mass="18450">MSLSRGDARFLAGGAHRGFRNVIRNQRGGAVALIALFLPVAVLCVGMVLDLGLVLTARHCVQAACDLGALAGLQELDWDALARGDVVIVEDKGRQKAVEIAASNVEDVRRILSDVSFHAEVRNGSSTREPSISVEATFKVRTVFLRWLPGLENGVMLKTTSVASVLQRSKW</sequence>
<protein>
    <submittedName>
        <fullName evidence="3">Tad domain-containing protein</fullName>
    </submittedName>
</protein>
<evidence type="ECO:0000256" key="1">
    <source>
        <dbReference type="SAM" id="Phobius"/>
    </source>
</evidence>
<keyword evidence="1" id="KW-0812">Transmembrane</keyword>
<dbReference type="Pfam" id="PF13400">
    <property type="entry name" value="Tad"/>
    <property type="match status" value="1"/>
</dbReference>
<reference evidence="3" key="1">
    <citation type="submission" date="2020-10" db="EMBL/GenBank/DDBJ databases">
        <authorList>
            <person name="Kadnikov V."/>
            <person name="Beletsky A.V."/>
            <person name="Mardanov A.V."/>
            <person name="Karnachuk O.V."/>
            <person name="Ravin N.V."/>
        </authorList>
    </citation>
    <scope>NUCLEOTIDE SEQUENCE</scope>
    <source>
        <strain evidence="3">Bu02</strain>
    </source>
</reference>
<dbReference type="InterPro" id="IPR028087">
    <property type="entry name" value="Tad_N"/>
</dbReference>
<feature type="domain" description="Putative Flp pilus-assembly TadG-like N-terminal" evidence="2">
    <location>
        <begin position="29"/>
        <end position="74"/>
    </location>
</feature>
<keyword evidence="1" id="KW-0472">Membrane</keyword>
<dbReference type="KEGG" id="fcz:IMF26_10290"/>
<name>A0AAT9LBF3_9FIRM</name>